<sequence length="84" mass="9758">MGERKCVERTRTLECARRKKDKHRCSHLSACTSAFFCSPLSSSSYLSSSLTIKKRNAQKGSQSVKKYICTRRFFFFFFLIETSL</sequence>
<evidence type="ECO:0000313" key="1">
    <source>
        <dbReference type="EMBL" id="EEC09136.1"/>
    </source>
</evidence>
<dbReference type="Proteomes" id="UP000001555">
    <property type="component" value="Unassembled WGS sequence"/>
</dbReference>
<protein>
    <submittedName>
        <fullName evidence="1 2">Uncharacterized protein</fullName>
    </submittedName>
</protein>
<dbReference type="EMBL" id="ABJB010722081">
    <property type="status" value="NOT_ANNOTATED_CDS"/>
    <property type="molecule type" value="Genomic_DNA"/>
</dbReference>
<keyword evidence="3" id="KW-1185">Reference proteome</keyword>
<gene>
    <name evidence="1" type="ORF">IscW_ISCW007920</name>
</gene>
<dbReference type="HOGENOM" id="CLU_2529974_0_0_1"/>
<name>B7PRB4_IXOSC</name>
<dbReference type="PaxDb" id="6945-B7PRB4"/>
<dbReference type="EMBL" id="ABJB010505069">
    <property type="status" value="NOT_ANNOTATED_CDS"/>
    <property type="molecule type" value="Genomic_DNA"/>
</dbReference>
<dbReference type="VEuPathDB" id="VectorBase:ISCI007920"/>
<dbReference type="EnsemblMetazoa" id="ISCW007920-RA">
    <property type="protein sequence ID" value="ISCW007920-PA"/>
    <property type="gene ID" value="ISCW007920"/>
</dbReference>
<accession>B7PRB4</accession>
<dbReference type="InParanoid" id="B7PRB4"/>
<reference evidence="1 3" key="1">
    <citation type="submission" date="2008-03" db="EMBL/GenBank/DDBJ databases">
        <title>Annotation of Ixodes scapularis.</title>
        <authorList>
            <consortium name="Ixodes scapularis Genome Project Consortium"/>
            <person name="Caler E."/>
            <person name="Hannick L.I."/>
            <person name="Bidwell S."/>
            <person name="Joardar V."/>
            <person name="Thiagarajan M."/>
            <person name="Amedeo P."/>
            <person name="Galinsky K.J."/>
            <person name="Schobel S."/>
            <person name="Inman J."/>
            <person name="Hostetler J."/>
            <person name="Miller J."/>
            <person name="Hammond M."/>
            <person name="Megy K."/>
            <person name="Lawson D."/>
            <person name="Kodira C."/>
            <person name="Sutton G."/>
            <person name="Meyer J."/>
            <person name="Hill C.A."/>
            <person name="Birren B."/>
            <person name="Nene V."/>
            <person name="Collins F."/>
            <person name="Alarcon-Chaidez F."/>
            <person name="Wikel S."/>
            <person name="Strausberg R."/>
        </authorList>
    </citation>
    <scope>NUCLEOTIDE SEQUENCE [LARGE SCALE GENOMIC DNA]</scope>
    <source>
        <strain evidence="3">Wikel</strain>
        <strain evidence="1">Wikel colony</strain>
    </source>
</reference>
<organism>
    <name type="scientific">Ixodes scapularis</name>
    <name type="common">Black-legged tick</name>
    <name type="synonym">Deer tick</name>
    <dbReference type="NCBI Taxonomy" id="6945"/>
    <lineage>
        <taxon>Eukaryota</taxon>
        <taxon>Metazoa</taxon>
        <taxon>Ecdysozoa</taxon>
        <taxon>Arthropoda</taxon>
        <taxon>Chelicerata</taxon>
        <taxon>Arachnida</taxon>
        <taxon>Acari</taxon>
        <taxon>Parasitiformes</taxon>
        <taxon>Ixodida</taxon>
        <taxon>Ixodoidea</taxon>
        <taxon>Ixodidae</taxon>
        <taxon>Ixodinae</taxon>
        <taxon>Ixodes</taxon>
    </lineage>
</organism>
<evidence type="ECO:0000313" key="2">
    <source>
        <dbReference type="EnsemblMetazoa" id="ISCW007920-PA"/>
    </source>
</evidence>
<evidence type="ECO:0000313" key="3">
    <source>
        <dbReference type="Proteomes" id="UP000001555"/>
    </source>
</evidence>
<dbReference type="AlphaFoldDB" id="B7PRB4"/>
<reference evidence="2" key="2">
    <citation type="submission" date="2020-05" db="UniProtKB">
        <authorList>
            <consortium name="EnsemblMetazoa"/>
        </authorList>
    </citation>
    <scope>IDENTIFICATION</scope>
    <source>
        <strain evidence="2">wikel</strain>
    </source>
</reference>
<proteinExistence type="predicted"/>
<dbReference type="VEuPathDB" id="VectorBase:ISCW007920"/>
<dbReference type="EMBL" id="DS771926">
    <property type="protein sequence ID" value="EEC09136.1"/>
    <property type="molecule type" value="Genomic_DNA"/>
</dbReference>